<dbReference type="InterPro" id="IPR013730">
    <property type="entry name" value="Fyv7/TAP26"/>
</dbReference>
<feature type="region of interest" description="Disordered" evidence="1">
    <location>
        <begin position="114"/>
        <end position="219"/>
    </location>
</feature>
<feature type="compositionally biased region" description="Basic and acidic residues" evidence="1">
    <location>
        <begin position="191"/>
        <end position="219"/>
    </location>
</feature>
<dbReference type="PRINTS" id="PR01854">
    <property type="entry name" value="BR22PROTEIN"/>
</dbReference>
<dbReference type="PANTHER" id="PTHR15657:SF1">
    <property type="entry name" value="THYROID TRANSCRIPTION FACTOR 1-ASSOCIATED PROTEIN 26"/>
    <property type="match status" value="1"/>
</dbReference>
<evidence type="ECO:0000313" key="2">
    <source>
        <dbReference type="EMBL" id="TWW64699.1"/>
    </source>
</evidence>
<sequence>MASTDQNIDKKVTAKDDISKKNMHKAQGVKKKRKWIPENKMFKGSLKEGQGFAFKRKQKFKHDYKKLLHKERKNKNKPESKTLYTQDKYPEHLKHLYMAEAEKLKNEVWMHRVNRSKERMRVHEKAEEKGENADADVDEAPGCQRDSAQPETSGGAEQTDSVPGNQQPAAATQRESLPISNRMRKKQQKKTSYERAKEAFEAASEKRRRKKEEFLKNKQQREEAIERYKKKKMENFQILSRKTKKGQPNLNLQMEYLLQKIQGPGK</sequence>
<feature type="compositionally biased region" description="Basic and acidic residues" evidence="1">
    <location>
        <begin position="114"/>
        <end position="132"/>
    </location>
</feature>
<keyword evidence="3" id="KW-1185">Reference proteome</keyword>
<feature type="compositionally biased region" description="Basic and acidic residues" evidence="1">
    <location>
        <begin position="7"/>
        <end position="20"/>
    </location>
</feature>
<accession>A0A5C6NDB3</accession>
<proteinExistence type="predicted"/>
<dbReference type="Pfam" id="PF08524">
    <property type="entry name" value="rRNA_processing"/>
    <property type="match status" value="1"/>
</dbReference>
<evidence type="ECO:0000313" key="3">
    <source>
        <dbReference type="Proteomes" id="UP000324091"/>
    </source>
</evidence>
<feature type="compositionally biased region" description="Basic residues" evidence="1">
    <location>
        <begin position="21"/>
        <end position="32"/>
    </location>
</feature>
<dbReference type="PANTHER" id="PTHR15657">
    <property type="entry name" value="THYROID TRANSCRIPTION FACTOR 1-ASSOCIATED PROTEIN 26"/>
    <property type="match status" value="1"/>
</dbReference>
<feature type="compositionally biased region" description="Polar residues" evidence="1">
    <location>
        <begin position="146"/>
        <end position="179"/>
    </location>
</feature>
<protein>
    <submittedName>
        <fullName evidence="2">Thyroid transcription factor 1-associated protein 26-like protein</fullName>
    </submittedName>
</protein>
<organism evidence="2 3">
    <name type="scientific">Takifugu flavidus</name>
    <name type="common">sansaifugu</name>
    <dbReference type="NCBI Taxonomy" id="433684"/>
    <lineage>
        <taxon>Eukaryota</taxon>
        <taxon>Metazoa</taxon>
        <taxon>Chordata</taxon>
        <taxon>Craniata</taxon>
        <taxon>Vertebrata</taxon>
        <taxon>Euteleostomi</taxon>
        <taxon>Actinopterygii</taxon>
        <taxon>Neopterygii</taxon>
        <taxon>Teleostei</taxon>
        <taxon>Neoteleostei</taxon>
        <taxon>Acanthomorphata</taxon>
        <taxon>Eupercaria</taxon>
        <taxon>Tetraodontiformes</taxon>
        <taxon>Tetradontoidea</taxon>
        <taxon>Tetraodontidae</taxon>
        <taxon>Takifugu</taxon>
    </lineage>
</organism>
<dbReference type="GO" id="GO:0005634">
    <property type="term" value="C:nucleus"/>
    <property type="evidence" value="ECO:0007669"/>
    <property type="project" value="TreeGrafter"/>
</dbReference>
<reference evidence="2 3" key="1">
    <citation type="submission" date="2019-04" db="EMBL/GenBank/DDBJ databases">
        <title>Chromosome genome assembly for Takifugu flavidus.</title>
        <authorList>
            <person name="Xiao S."/>
        </authorList>
    </citation>
    <scope>NUCLEOTIDE SEQUENCE [LARGE SCALE GENOMIC DNA]</scope>
    <source>
        <strain evidence="2">HTHZ2018</strain>
        <tissue evidence="2">Muscle</tissue>
    </source>
</reference>
<dbReference type="Proteomes" id="UP000324091">
    <property type="component" value="Chromosome 22"/>
</dbReference>
<gene>
    <name evidence="2" type="ORF">D4764_22G0003460</name>
</gene>
<name>A0A5C6NDB3_9TELE</name>
<feature type="region of interest" description="Disordered" evidence="1">
    <location>
        <begin position="1"/>
        <end position="32"/>
    </location>
</feature>
<dbReference type="AlphaFoldDB" id="A0A5C6NDB3"/>
<feature type="region of interest" description="Disordered" evidence="1">
    <location>
        <begin position="68"/>
        <end position="87"/>
    </location>
</feature>
<dbReference type="EMBL" id="RHFK02000015">
    <property type="protein sequence ID" value="TWW64699.1"/>
    <property type="molecule type" value="Genomic_DNA"/>
</dbReference>
<evidence type="ECO:0000256" key="1">
    <source>
        <dbReference type="SAM" id="MobiDB-lite"/>
    </source>
</evidence>
<comment type="caution">
    <text evidence="2">The sequence shown here is derived from an EMBL/GenBank/DDBJ whole genome shotgun (WGS) entry which is preliminary data.</text>
</comment>